<evidence type="ECO:0000313" key="6">
    <source>
        <dbReference type="Proteomes" id="UP001212997"/>
    </source>
</evidence>
<protein>
    <recommendedName>
        <fullName evidence="7">WD40 repeat-like protein</fullName>
    </recommendedName>
</protein>
<dbReference type="GO" id="GO:0017070">
    <property type="term" value="F:U6 snRNA binding"/>
    <property type="evidence" value="ECO:0007669"/>
    <property type="project" value="TreeGrafter"/>
</dbReference>
<dbReference type="Gene3D" id="2.130.10.10">
    <property type="entry name" value="YVTN repeat-like/Quinoprotein amine dehydrogenase"/>
    <property type="match status" value="4"/>
</dbReference>
<feature type="region of interest" description="Disordered" evidence="4">
    <location>
        <begin position="259"/>
        <end position="280"/>
    </location>
</feature>
<keyword evidence="2" id="KW-0677">Repeat</keyword>
<proteinExistence type="predicted"/>
<dbReference type="InterPro" id="IPR020472">
    <property type="entry name" value="WD40_PAC1"/>
</dbReference>
<feature type="repeat" description="WD" evidence="3">
    <location>
        <begin position="630"/>
        <end position="671"/>
    </location>
</feature>
<dbReference type="AlphaFoldDB" id="A0AAD5V1E9"/>
<evidence type="ECO:0000313" key="5">
    <source>
        <dbReference type="EMBL" id="KAJ3481782.1"/>
    </source>
</evidence>
<feature type="compositionally biased region" description="Low complexity" evidence="4">
    <location>
        <begin position="366"/>
        <end position="382"/>
    </location>
</feature>
<dbReference type="SMART" id="SM00320">
    <property type="entry name" value="WD40"/>
    <property type="match status" value="8"/>
</dbReference>
<dbReference type="PROSITE" id="PS50294">
    <property type="entry name" value="WD_REPEATS_REGION"/>
    <property type="match status" value="6"/>
</dbReference>
<evidence type="ECO:0000256" key="4">
    <source>
        <dbReference type="SAM" id="MobiDB-lite"/>
    </source>
</evidence>
<reference evidence="5" key="1">
    <citation type="submission" date="2022-07" db="EMBL/GenBank/DDBJ databases">
        <title>Genome Sequence of Physisporinus lineatus.</title>
        <authorList>
            <person name="Buettner E."/>
        </authorList>
    </citation>
    <scope>NUCLEOTIDE SEQUENCE</scope>
    <source>
        <strain evidence="5">VT162</strain>
    </source>
</reference>
<dbReference type="EMBL" id="JANAWD010000304">
    <property type="protein sequence ID" value="KAJ3481782.1"/>
    <property type="molecule type" value="Genomic_DNA"/>
</dbReference>
<dbReference type="GO" id="GO:0030621">
    <property type="term" value="F:U4 snRNA binding"/>
    <property type="evidence" value="ECO:0007669"/>
    <property type="project" value="TreeGrafter"/>
</dbReference>
<comment type="caution">
    <text evidence="5">The sequence shown here is derived from an EMBL/GenBank/DDBJ whole genome shotgun (WGS) entry which is preliminary data.</text>
</comment>
<gene>
    <name evidence="5" type="ORF">NLI96_g7428</name>
</gene>
<dbReference type="PROSITE" id="PS50082">
    <property type="entry name" value="WD_REPEATS_2"/>
    <property type="match status" value="6"/>
</dbReference>
<dbReference type="PROSITE" id="PS00678">
    <property type="entry name" value="WD_REPEATS_1"/>
    <property type="match status" value="1"/>
</dbReference>
<dbReference type="SUPFAM" id="SSF50978">
    <property type="entry name" value="WD40 repeat-like"/>
    <property type="match status" value="1"/>
</dbReference>
<keyword evidence="1 3" id="KW-0853">WD repeat</keyword>
<evidence type="ECO:0008006" key="7">
    <source>
        <dbReference type="Google" id="ProtNLM"/>
    </source>
</evidence>
<feature type="repeat" description="WD" evidence="3">
    <location>
        <begin position="505"/>
        <end position="546"/>
    </location>
</feature>
<sequence>MWQPDRPQPEITIGDVGFIHRETGQFQRLFNATRPADDPLNEAPSVPPDNYSLLHYNSVLETYAPSYISAGTICSRSTKSARSGSQAQAGNEPGAAAKQIDLKFTCETQGAFLFLDETSDRRVVYKNQVWVRYIKENYHAWVDLLKRVGLPDSDYTLVVVRGWIKAPAWAMCVWPNKGAAQYEITLSGNGSLADGGVVFGATEGSGSSPVHHIGPLGGQSTSQNCSSPRPRDQCIFMSYFKVVDRVFWTSVKAQAGYHNLPPDDGGGEGNGPTHTEVDETRDPLDDVVDYIFLNNEDAKYAIVSDADLYELCNGSTIPANFPAYLRSQAPRCDLIDDEVAYLSIFEIIYKSHENRGPVLQPMAMQGVQGPLGIPQGPPNQQGGAPGEASSRSVDEMRSGSITLPRESHTPIKWPHAVLLDPTAEGGAPCPAALSKNGAYVGIGFEDCCVRVWNVETEELEHNLRGHDDTVLCTTFSPDNKTLVSGSADCTLLMWDMESGRIKRRLEGHDGDVWSAAFSPDGKILATGSVDTMVRFWSVSTGETFAIGEGHSAVVQCLLFVPDGTLVVSCADMECRTWDPRNGTGLSVMMGHTGAISALCCSHSGSKVGTGSEDYTTRIWSTDTGDELVTIRGHTGPVCSVQFSPDDRKVISGSYDAAITIHDTSTGDLYFTLRADDCAVHSVAWSLIGNLIVGGYADGSLKLWDAINGTKIAELRGHTDKVKSVMFSPDEDSVITSSDDGTVRVWSTVDVMRVS</sequence>
<dbReference type="PANTHER" id="PTHR19846">
    <property type="entry name" value="WD40 REPEAT PROTEIN"/>
    <property type="match status" value="1"/>
</dbReference>
<dbReference type="CDD" id="cd00200">
    <property type="entry name" value="WD40"/>
    <property type="match status" value="1"/>
</dbReference>
<dbReference type="Pfam" id="PF00400">
    <property type="entry name" value="WD40"/>
    <property type="match status" value="7"/>
</dbReference>
<feature type="repeat" description="WD" evidence="3">
    <location>
        <begin position="672"/>
        <end position="713"/>
    </location>
</feature>
<evidence type="ECO:0000256" key="1">
    <source>
        <dbReference type="ARBA" id="ARBA00022574"/>
    </source>
</evidence>
<evidence type="ECO:0000256" key="3">
    <source>
        <dbReference type="PROSITE-ProRule" id="PRU00221"/>
    </source>
</evidence>
<organism evidence="5 6">
    <name type="scientific">Meripilus lineatus</name>
    <dbReference type="NCBI Taxonomy" id="2056292"/>
    <lineage>
        <taxon>Eukaryota</taxon>
        <taxon>Fungi</taxon>
        <taxon>Dikarya</taxon>
        <taxon>Basidiomycota</taxon>
        <taxon>Agaricomycotina</taxon>
        <taxon>Agaricomycetes</taxon>
        <taxon>Polyporales</taxon>
        <taxon>Meripilaceae</taxon>
        <taxon>Meripilus</taxon>
    </lineage>
</organism>
<feature type="repeat" description="WD" evidence="3">
    <location>
        <begin position="463"/>
        <end position="504"/>
    </location>
</feature>
<accession>A0AAD5V1E9</accession>
<keyword evidence="6" id="KW-1185">Reference proteome</keyword>
<dbReference type="InterPro" id="IPR036322">
    <property type="entry name" value="WD40_repeat_dom_sf"/>
</dbReference>
<dbReference type="InterPro" id="IPR001680">
    <property type="entry name" value="WD40_rpt"/>
</dbReference>
<evidence type="ECO:0000256" key="2">
    <source>
        <dbReference type="ARBA" id="ARBA00022737"/>
    </source>
</evidence>
<dbReference type="GO" id="GO:0000398">
    <property type="term" value="P:mRNA splicing, via spliceosome"/>
    <property type="evidence" value="ECO:0007669"/>
    <property type="project" value="TreeGrafter"/>
</dbReference>
<dbReference type="InterPro" id="IPR019775">
    <property type="entry name" value="WD40_repeat_CS"/>
</dbReference>
<dbReference type="PRINTS" id="PR00320">
    <property type="entry name" value="GPROTEINBRPT"/>
</dbReference>
<dbReference type="PANTHER" id="PTHR19846:SF0">
    <property type="entry name" value="PRE-MRNA PROCESSING FACTOR 4"/>
    <property type="match status" value="1"/>
</dbReference>
<feature type="repeat" description="WD" evidence="3">
    <location>
        <begin position="588"/>
        <end position="629"/>
    </location>
</feature>
<name>A0AAD5V1E9_9APHY</name>
<dbReference type="Proteomes" id="UP001212997">
    <property type="component" value="Unassembled WGS sequence"/>
</dbReference>
<dbReference type="InterPro" id="IPR015943">
    <property type="entry name" value="WD40/YVTN_repeat-like_dom_sf"/>
</dbReference>
<dbReference type="GO" id="GO:0046540">
    <property type="term" value="C:U4/U6 x U5 tri-snRNP complex"/>
    <property type="evidence" value="ECO:0007669"/>
    <property type="project" value="TreeGrafter"/>
</dbReference>
<feature type="repeat" description="WD" evidence="3">
    <location>
        <begin position="714"/>
        <end position="746"/>
    </location>
</feature>
<feature type="region of interest" description="Disordered" evidence="4">
    <location>
        <begin position="366"/>
        <end position="398"/>
    </location>
</feature>